<dbReference type="Proteomes" id="UP000791080">
    <property type="component" value="Unassembled WGS sequence"/>
</dbReference>
<evidence type="ECO:0000313" key="1">
    <source>
        <dbReference type="EMBL" id="MCP2332242.1"/>
    </source>
</evidence>
<dbReference type="EMBL" id="AUBJ02000001">
    <property type="protein sequence ID" value="MCP2332242.1"/>
    <property type="molecule type" value="Genomic_DNA"/>
</dbReference>
<dbReference type="InterPro" id="IPR013402">
    <property type="entry name" value="CHP02569"/>
</dbReference>
<name>A0ABT1JI97_ACTCY</name>
<proteinExistence type="predicted"/>
<keyword evidence="2" id="KW-1185">Reference proteome</keyword>
<accession>A0ABT1JI97</accession>
<protein>
    <submittedName>
        <fullName evidence="1">TIGR02569 family protein</fullName>
    </submittedName>
</protein>
<dbReference type="InterPro" id="IPR011009">
    <property type="entry name" value="Kinase-like_dom_sf"/>
</dbReference>
<dbReference type="NCBIfam" id="TIGR02569">
    <property type="entry name" value="TIGR02569_actnb"/>
    <property type="match status" value="1"/>
</dbReference>
<dbReference type="RefSeq" id="WP_211237449.1">
    <property type="nucleotide sequence ID" value="NZ_AUBJ02000001.1"/>
</dbReference>
<evidence type="ECO:0000313" key="2">
    <source>
        <dbReference type="Proteomes" id="UP000791080"/>
    </source>
</evidence>
<sequence>MSVTPEPPPLHVRAAFGARDDEPEPLDPAGVWRCGEIVLRPVSNPAEAAWAATILGALHPDDLRLSRSVRSSDGRWVVSGWAASRFLTGQPEARHDEVVAVSLRLHDATAGLARPRFLDERRDVFSVADRMAWGEEETTLDPDRGGRLFEVLLGSRRHSRLRAQVVHGDLFGNVLFSRDSSPGVIDFTPYWRPAEWAAAVVVVDGLAWGGADPGLIRRWSHLPEWEQSLLHALLFRLAVNALHPRSTPQSLAGLERATQLVLEVL</sequence>
<dbReference type="SUPFAM" id="SSF56112">
    <property type="entry name" value="Protein kinase-like (PK-like)"/>
    <property type="match status" value="1"/>
</dbReference>
<gene>
    <name evidence="1" type="ORF">G443_002512</name>
</gene>
<organism evidence="1 2">
    <name type="scientific">Actinoalloteichus caeruleus DSM 43889</name>
    <dbReference type="NCBI Taxonomy" id="1120930"/>
    <lineage>
        <taxon>Bacteria</taxon>
        <taxon>Bacillati</taxon>
        <taxon>Actinomycetota</taxon>
        <taxon>Actinomycetes</taxon>
        <taxon>Pseudonocardiales</taxon>
        <taxon>Pseudonocardiaceae</taxon>
        <taxon>Actinoalloteichus</taxon>
        <taxon>Actinoalloteichus cyanogriseus</taxon>
    </lineage>
</organism>
<comment type="caution">
    <text evidence="1">The sequence shown here is derived from an EMBL/GenBank/DDBJ whole genome shotgun (WGS) entry which is preliminary data.</text>
</comment>
<reference evidence="1 2" key="1">
    <citation type="submission" date="2022-06" db="EMBL/GenBank/DDBJ databases">
        <title>Genomic Encyclopedia of Type Strains, Phase I: the one thousand microbial genomes (KMG-I) project.</title>
        <authorList>
            <person name="Kyrpides N."/>
        </authorList>
    </citation>
    <scope>NUCLEOTIDE SEQUENCE [LARGE SCALE GENOMIC DNA]</scope>
    <source>
        <strain evidence="1 2">DSM 43889</strain>
    </source>
</reference>